<dbReference type="InterPro" id="IPR022208">
    <property type="entry name" value="DUF3737"/>
</dbReference>
<dbReference type="Pfam" id="PF12541">
    <property type="entry name" value="DUF3737"/>
    <property type="match status" value="1"/>
</dbReference>
<sequence>MKKINEQRLTGERALFMGKDLEIKNCIFADGESPLKESQNIHIENSSFQWKYPLWYSKDVTVKNSAVFEMGRAGIWYTDNVSFEDVLFEAPKGFRRCDGIKLNHVNFLNADETLWHCNNIEMNNVSAKGNYFAMDSKNIKIDGFNLAGNYSFDGCENVDIRNAKMISKDAFWNCRNVTVYDSYICGEYIGWNSENVTFVNCTIESNQGLCYMKNVTLKNCRLLNTDLAFEYVSDIDAEITTKVVSIKNPISGRIKAVGVEELIFDDPAIDKDATELVFTDNK</sequence>
<accession>A0A0B2K282</accession>
<reference evidence="1 2" key="1">
    <citation type="journal article" date="2013" name="PLoS ONE">
        <title>Identification and characterization of three novel lipases belonging to families II and V from Anaerovibrio lipolyticus 5ST.</title>
        <authorList>
            <person name="Prive F."/>
            <person name="Kaderbhai N.N."/>
            <person name="Girdwood S."/>
            <person name="Worgan H.J."/>
            <person name="Pinloche E."/>
            <person name="Scollan N.D."/>
            <person name="Huws S.A."/>
            <person name="Newbold C.J."/>
        </authorList>
    </citation>
    <scope>NUCLEOTIDE SEQUENCE [LARGE SCALE GENOMIC DNA]</scope>
    <source>
        <strain evidence="1 2">5S</strain>
    </source>
</reference>
<evidence type="ECO:0000313" key="2">
    <source>
        <dbReference type="Proteomes" id="UP000030993"/>
    </source>
</evidence>
<evidence type="ECO:0000313" key="1">
    <source>
        <dbReference type="EMBL" id="KHM52886.1"/>
    </source>
</evidence>
<proteinExistence type="predicted"/>
<dbReference type="Proteomes" id="UP000030993">
    <property type="component" value="Unassembled WGS sequence"/>
</dbReference>
<dbReference type="EMBL" id="JSCE01000040">
    <property type="protein sequence ID" value="KHM52886.1"/>
    <property type="molecule type" value="Genomic_DNA"/>
</dbReference>
<dbReference type="InterPro" id="IPR011050">
    <property type="entry name" value="Pectin_lyase_fold/virulence"/>
</dbReference>
<dbReference type="STRING" id="82374.NZ47_02145"/>
<gene>
    <name evidence="1" type="ORF">NZ47_02145</name>
</gene>
<dbReference type="SUPFAM" id="SSF51126">
    <property type="entry name" value="Pectin lyase-like"/>
    <property type="match status" value="1"/>
</dbReference>
<dbReference type="eggNOG" id="COG5434">
    <property type="taxonomic scope" value="Bacteria"/>
</dbReference>
<organism evidence="1 2">
    <name type="scientific">Anaerovibrio lipolyticus</name>
    <dbReference type="NCBI Taxonomy" id="82374"/>
    <lineage>
        <taxon>Bacteria</taxon>
        <taxon>Bacillati</taxon>
        <taxon>Bacillota</taxon>
        <taxon>Negativicutes</taxon>
        <taxon>Selenomonadales</taxon>
        <taxon>Selenomonadaceae</taxon>
        <taxon>Anaerovibrio</taxon>
    </lineage>
</organism>
<name>A0A0B2K282_9FIRM</name>
<dbReference type="Gene3D" id="2.160.20.10">
    <property type="entry name" value="Single-stranded right-handed beta-helix, Pectin lyase-like"/>
    <property type="match status" value="1"/>
</dbReference>
<dbReference type="InterPro" id="IPR012334">
    <property type="entry name" value="Pectin_lyas_fold"/>
</dbReference>
<keyword evidence="2" id="KW-1185">Reference proteome</keyword>
<dbReference type="RefSeq" id="WP_039206058.1">
    <property type="nucleotide sequence ID" value="NZ_JSCE01000040.1"/>
</dbReference>
<protein>
    <submittedName>
        <fullName evidence="1">Hydrogenase</fullName>
    </submittedName>
</protein>
<dbReference type="AlphaFoldDB" id="A0A0B2K282"/>
<comment type="caution">
    <text evidence="1">The sequence shown here is derived from an EMBL/GenBank/DDBJ whole genome shotgun (WGS) entry which is preliminary data.</text>
</comment>